<feature type="coiled-coil region" evidence="1">
    <location>
        <begin position="48"/>
        <end position="82"/>
    </location>
</feature>
<organism evidence="4 5">
    <name type="scientific">Lysinibacillus louembei</name>
    <dbReference type="NCBI Taxonomy" id="1470088"/>
    <lineage>
        <taxon>Bacteria</taxon>
        <taxon>Bacillati</taxon>
        <taxon>Bacillota</taxon>
        <taxon>Bacilli</taxon>
        <taxon>Bacillales</taxon>
        <taxon>Bacillaceae</taxon>
        <taxon>Lysinibacillus</taxon>
    </lineage>
</organism>
<evidence type="ECO:0000256" key="1">
    <source>
        <dbReference type="SAM" id="Coils"/>
    </source>
</evidence>
<dbReference type="EMBL" id="CP137624">
    <property type="protein sequence ID" value="WPK12230.1"/>
    <property type="molecule type" value="Genomic_DNA"/>
</dbReference>
<feature type="domain" description="Tape measure protein N-terminal" evidence="3">
    <location>
        <begin position="112"/>
        <end position="293"/>
    </location>
</feature>
<keyword evidence="2" id="KW-0812">Transmembrane</keyword>
<name>A0ABZ0RZB7_9BACI</name>
<feature type="transmembrane region" description="Helical" evidence="2">
    <location>
        <begin position="452"/>
        <end position="470"/>
    </location>
</feature>
<protein>
    <submittedName>
        <fullName evidence="4">Tape measure protein</fullName>
    </submittedName>
</protein>
<dbReference type="Pfam" id="PF20155">
    <property type="entry name" value="TMP_3"/>
    <property type="match status" value="1"/>
</dbReference>
<evidence type="ECO:0000313" key="5">
    <source>
        <dbReference type="Proteomes" id="UP001322664"/>
    </source>
</evidence>
<sequence>MATIRTAINMTDNLSPVFRSINSALQLTVSGFQNLEGASGNAVDVSRLQQAQRELARVDKMFNQIENEIRDAENAQGKFNNKIRDGTTAVDGLVNKVGALIGAYLSLQGLGNVLAISDQMANTTARLDLINDGMQTTAELQQVILDSAQRSRASYSETADTIAKLAMNAGDAFGTTMEAVAFGELLNKQFVIAGTNTEGISSATLQLTQALGSGVLRGEELNAVFEAAPTIIQSIADYLGVGIGKIRKMASDGEITADIVKNAMFTAANDINQKFESMPITWAQTWKTFKNEALWAFAPILQIINDIANSERFKRFSASATQALHIVAGAVEAVFNSIVFIGSLVYDNWSFIAPVIGAVTAALIINAAAWAWANREIVINIFMMMTASLRNLWYVATTVLSTWATYGFTAAMAALSIAISANPIGWLIGAIVVLIMLFYLAVAAVNKFAGTSISATGLIAAAFAVLGAYIYNQIAFIWNIIAALVEFFVNVWKHPMYSVKKLFYNLAENVLNQVIAMTKGWDGFATSFVNAIIKAVNLAIEAWNWFIDLLPEGFAAEVGLGKGGTFDYRESITSDLLNVKDLLGKGVGDPPDDYWEAPKMEPIALADAAKSAYDWGKNLLKPEKEKENGSPVEDAINDALALGDKVKEGNDAAKKTAKNTGKMADGVKFLNDELKYLRDLAEREAINRYTTAEIHIDNRSENHINSELDIDGIVDRFGEKVEEVAEKLAEGTVYDV</sequence>
<accession>A0ABZ0RZB7</accession>
<dbReference type="Proteomes" id="UP001322664">
    <property type="component" value="Chromosome"/>
</dbReference>
<feature type="transmembrane region" description="Helical" evidence="2">
    <location>
        <begin position="392"/>
        <end position="418"/>
    </location>
</feature>
<evidence type="ECO:0000259" key="3">
    <source>
        <dbReference type="Pfam" id="PF20155"/>
    </source>
</evidence>
<evidence type="ECO:0000313" key="4">
    <source>
        <dbReference type="EMBL" id="WPK12230.1"/>
    </source>
</evidence>
<keyword evidence="2" id="KW-0472">Membrane</keyword>
<gene>
    <name evidence="4" type="ORF">R6U77_00660</name>
</gene>
<proteinExistence type="predicted"/>
<feature type="transmembrane region" description="Helical" evidence="2">
    <location>
        <begin position="351"/>
        <end position="372"/>
    </location>
</feature>
<dbReference type="RefSeq" id="WP_319837012.1">
    <property type="nucleotide sequence ID" value="NZ_CP137624.1"/>
</dbReference>
<evidence type="ECO:0000256" key="2">
    <source>
        <dbReference type="SAM" id="Phobius"/>
    </source>
</evidence>
<dbReference type="InterPro" id="IPR013491">
    <property type="entry name" value="Tape_meas_N"/>
</dbReference>
<reference evidence="4 5" key="1">
    <citation type="submission" date="2023-09" db="EMBL/GenBank/DDBJ databases">
        <authorList>
            <person name="Page C.A."/>
            <person name="Perez-Diaz I.M."/>
        </authorList>
    </citation>
    <scope>NUCLEOTIDE SEQUENCE [LARGE SCALE GENOMIC DNA]</scope>
    <source>
        <strain evidence="4 5">Ll15</strain>
    </source>
</reference>
<keyword evidence="2" id="KW-1133">Transmembrane helix</keyword>
<dbReference type="NCBIfam" id="TIGR02675">
    <property type="entry name" value="tape_meas_nterm"/>
    <property type="match status" value="1"/>
</dbReference>
<feature type="transmembrane region" description="Helical" evidence="2">
    <location>
        <begin position="424"/>
        <end position="445"/>
    </location>
</feature>
<feature type="transmembrane region" description="Helical" evidence="2">
    <location>
        <begin position="323"/>
        <end position="345"/>
    </location>
</feature>
<keyword evidence="5" id="KW-1185">Reference proteome</keyword>
<feature type="transmembrane region" description="Helical" evidence="2">
    <location>
        <begin position="476"/>
        <end position="492"/>
    </location>
</feature>
<keyword evidence="1" id="KW-0175">Coiled coil</keyword>